<keyword evidence="2" id="KW-0479">Metal-binding</keyword>
<evidence type="ECO:0000313" key="5">
    <source>
        <dbReference type="Proteomes" id="UP000694844"/>
    </source>
</evidence>
<evidence type="ECO:0000313" key="6">
    <source>
        <dbReference type="RefSeq" id="XP_022306002.1"/>
    </source>
</evidence>
<dbReference type="CDD" id="cd19756">
    <property type="entry name" value="Bbox2"/>
    <property type="match status" value="1"/>
</dbReference>
<dbReference type="InterPro" id="IPR047153">
    <property type="entry name" value="TRIM45/56/19-like"/>
</dbReference>
<dbReference type="GO" id="GO:0008270">
    <property type="term" value="F:zinc ion binding"/>
    <property type="evidence" value="ECO:0007669"/>
    <property type="project" value="UniProtKB-KW"/>
</dbReference>
<gene>
    <name evidence="6" type="primary">LOC111112639</name>
</gene>
<feature type="domain" description="B box-type" evidence="4">
    <location>
        <begin position="8"/>
        <end position="53"/>
    </location>
</feature>
<dbReference type="SUPFAM" id="SSF57845">
    <property type="entry name" value="B-box zinc-binding domain"/>
    <property type="match status" value="1"/>
</dbReference>
<dbReference type="RefSeq" id="XP_022306002.1">
    <property type="nucleotide sequence ID" value="XM_022450294.1"/>
</dbReference>
<dbReference type="Pfam" id="PF00643">
    <property type="entry name" value="zf-B_box"/>
    <property type="match status" value="1"/>
</dbReference>
<evidence type="ECO:0000256" key="1">
    <source>
        <dbReference type="ARBA" id="ARBA00022737"/>
    </source>
</evidence>
<evidence type="ECO:0000256" key="3">
    <source>
        <dbReference type="PROSITE-ProRule" id="PRU00504"/>
    </source>
</evidence>
<dbReference type="GeneID" id="111112639"/>
<dbReference type="Gene3D" id="3.30.160.60">
    <property type="entry name" value="Classic Zinc Finger"/>
    <property type="match status" value="1"/>
</dbReference>
<dbReference type="OrthoDB" id="153872at2759"/>
<dbReference type="InterPro" id="IPR000315">
    <property type="entry name" value="Znf_B-box"/>
</dbReference>
<dbReference type="InterPro" id="IPR001258">
    <property type="entry name" value="NHL_repeat"/>
</dbReference>
<dbReference type="PROSITE" id="PS51125">
    <property type="entry name" value="NHL"/>
    <property type="match status" value="1"/>
</dbReference>
<organism evidence="5 6">
    <name type="scientific">Crassostrea virginica</name>
    <name type="common">Eastern oyster</name>
    <dbReference type="NCBI Taxonomy" id="6565"/>
    <lineage>
        <taxon>Eukaryota</taxon>
        <taxon>Metazoa</taxon>
        <taxon>Spiralia</taxon>
        <taxon>Lophotrochozoa</taxon>
        <taxon>Mollusca</taxon>
        <taxon>Bivalvia</taxon>
        <taxon>Autobranchia</taxon>
        <taxon>Pteriomorphia</taxon>
        <taxon>Ostreida</taxon>
        <taxon>Ostreoidea</taxon>
        <taxon>Ostreidae</taxon>
        <taxon>Crassostrea</taxon>
    </lineage>
</organism>
<dbReference type="Gene3D" id="2.120.10.30">
    <property type="entry name" value="TolB, C-terminal domain"/>
    <property type="match status" value="2"/>
</dbReference>
<evidence type="ECO:0000259" key="4">
    <source>
        <dbReference type="PROSITE" id="PS50119"/>
    </source>
</evidence>
<dbReference type="Proteomes" id="UP000694844">
    <property type="component" value="Chromosome 9"/>
</dbReference>
<proteinExistence type="predicted"/>
<dbReference type="InterPro" id="IPR011042">
    <property type="entry name" value="6-blade_b-propeller_TolB-like"/>
</dbReference>
<dbReference type="SUPFAM" id="SSF101898">
    <property type="entry name" value="NHL repeat"/>
    <property type="match status" value="1"/>
</dbReference>
<dbReference type="PANTHER" id="PTHR25462">
    <property type="entry name" value="BONUS, ISOFORM C-RELATED"/>
    <property type="match status" value="1"/>
</dbReference>
<name>A0A8B8BRP7_CRAVI</name>
<dbReference type="AlphaFoldDB" id="A0A8B8BRP7"/>
<protein>
    <submittedName>
        <fullName evidence="6">Uncharacterized protein LOC111112639</fullName>
    </submittedName>
</protein>
<reference evidence="6" key="1">
    <citation type="submission" date="2025-08" db="UniProtKB">
        <authorList>
            <consortium name="RefSeq"/>
        </authorList>
    </citation>
    <scope>IDENTIFICATION</scope>
    <source>
        <tissue evidence="6">Whole sample</tissue>
    </source>
</reference>
<keyword evidence="2" id="KW-0862">Zinc</keyword>
<dbReference type="PROSITE" id="PS50119">
    <property type="entry name" value="ZF_BBOX"/>
    <property type="match status" value="2"/>
</dbReference>
<feature type="domain" description="B box-type" evidence="4">
    <location>
        <begin position="64"/>
        <end position="101"/>
    </location>
</feature>
<keyword evidence="5" id="KW-1185">Reference proteome</keyword>
<feature type="repeat" description="NHL" evidence="3">
    <location>
        <begin position="516"/>
        <end position="557"/>
    </location>
</feature>
<keyword evidence="1" id="KW-0677">Repeat</keyword>
<dbReference type="PANTHER" id="PTHR25462:SF296">
    <property type="entry name" value="MEIOTIC P26, ISOFORM F"/>
    <property type="match status" value="1"/>
</dbReference>
<evidence type="ECO:0000256" key="2">
    <source>
        <dbReference type="PROSITE-ProRule" id="PRU00024"/>
    </source>
</evidence>
<dbReference type="KEGG" id="cvn:111112639"/>
<dbReference type="GO" id="GO:0061630">
    <property type="term" value="F:ubiquitin protein ligase activity"/>
    <property type="evidence" value="ECO:0007669"/>
    <property type="project" value="TreeGrafter"/>
</dbReference>
<sequence length="562" mass="64072">MNPSRSGQDVLRCSLCKTPLTIYHCNFCELNLCKTCAGEHLLKESQDHKVVPIQQQWAPIYPKCQVHSMKNCKLYCEQCELDICTQCISFGDHDQHEKVTIFKRCEKVKMSFQKALNELENFVFPQFQKAASSIAVHEDELIKTSETISNSIREQGEVWHKEIDVVIQKLQSKLNDMICVHQRILQKEENEINSRISEISKSVNDLKDLLDSHDLSLVSGCKFRIDDYRTLPYQLVLDLPKFCPQSINKQQLCEQFGSLSQLLVTKEEQTYPVNLSELEFSLSDKLLDEPEITACIDTHFKSLYNVACRSDDEIWTRGLDKVIRMYNIKGELLESIQTRSLNEPYDIAVLQSGELVYTDPKDCSVNIVRNAQVEPLIRLAGWVWTWKPLGVCSAASGDLLVTMVSFDHKQTKVVRYRGSKEKQSIQLDEKGQPLYSSGYNTKYLSENKNFDICVADFGANAVVVVSTSGKFRFRYTGFSNETNASFTPTGIVTDSHCRIITTDYISQCIHILDKDGKFIRYIDNSNLSGPWGLCTDTKNNLFVAEWNTGKVKKLTYTSGIPV</sequence>
<accession>A0A8B8BRP7</accession>
<dbReference type="SMART" id="SM00336">
    <property type="entry name" value="BBOX"/>
    <property type="match status" value="2"/>
</dbReference>
<keyword evidence="2" id="KW-0863">Zinc-finger</keyword>